<dbReference type="Proteomes" id="UP000023152">
    <property type="component" value="Unassembled WGS sequence"/>
</dbReference>
<feature type="transmembrane region" description="Helical" evidence="2">
    <location>
        <begin position="295"/>
        <end position="315"/>
    </location>
</feature>
<evidence type="ECO:0000313" key="3">
    <source>
        <dbReference type="EMBL" id="ETO31895.1"/>
    </source>
</evidence>
<feature type="compositionally biased region" description="Polar residues" evidence="1">
    <location>
        <begin position="229"/>
        <end position="248"/>
    </location>
</feature>
<protein>
    <submittedName>
        <fullName evidence="3">Uncharacterized protein</fullName>
    </submittedName>
</protein>
<sequence>MNDNTKSRETDNVKSWILTLKKDDMLRVYDPGEKQLVRAKLLEDPKPTGEAKIETLLPQKQTNVRKLLIYQEYYKCSLPINSDVVPTIQATQIMQKSAITQEAEIKEAEIRQPEIRQSETKQSELKQLEIKQPQMKPERDNSIATVATVATVTNPILASKNENEKSANKDTESNETKATQKERNEPKKNEDEDKKKDITEEVETKINGNDDCTEQTNEKKKEKQSTKSANCKNETTTNPTQCNDQQIQLVFPTKPQNKKRNRSKMETSDIGTMSQSIDMFMSPPKRMKFASHGKSPLFSFFFALFFFISLLLQYMHHQPNLFYSMKRNKNDRLLSKGM</sequence>
<organism evidence="3 4">
    <name type="scientific">Reticulomyxa filosa</name>
    <dbReference type="NCBI Taxonomy" id="46433"/>
    <lineage>
        <taxon>Eukaryota</taxon>
        <taxon>Sar</taxon>
        <taxon>Rhizaria</taxon>
        <taxon>Retaria</taxon>
        <taxon>Foraminifera</taxon>
        <taxon>Monothalamids</taxon>
        <taxon>Reticulomyxidae</taxon>
        <taxon>Reticulomyxa</taxon>
    </lineage>
</organism>
<proteinExistence type="predicted"/>
<dbReference type="EMBL" id="ASPP01004628">
    <property type="protein sequence ID" value="ETO31895.1"/>
    <property type="molecule type" value="Genomic_DNA"/>
</dbReference>
<dbReference type="AlphaFoldDB" id="X6P016"/>
<evidence type="ECO:0000256" key="1">
    <source>
        <dbReference type="SAM" id="MobiDB-lite"/>
    </source>
</evidence>
<feature type="region of interest" description="Disordered" evidence="1">
    <location>
        <begin position="157"/>
        <end position="269"/>
    </location>
</feature>
<feature type="compositionally biased region" description="Basic and acidic residues" evidence="1">
    <location>
        <begin position="161"/>
        <end position="204"/>
    </location>
</feature>
<reference evidence="3 4" key="1">
    <citation type="journal article" date="2013" name="Curr. Biol.">
        <title>The Genome of the Foraminiferan Reticulomyxa filosa.</title>
        <authorList>
            <person name="Glockner G."/>
            <person name="Hulsmann N."/>
            <person name="Schleicher M."/>
            <person name="Noegel A.A."/>
            <person name="Eichinger L."/>
            <person name="Gallinger C."/>
            <person name="Pawlowski J."/>
            <person name="Sierra R."/>
            <person name="Euteneuer U."/>
            <person name="Pillet L."/>
            <person name="Moustafa A."/>
            <person name="Platzer M."/>
            <person name="Groth M."/>
            <person name="Szafranski K."/>
            <person name="Schliwa M."/>
        </authorList>
    </citation>
    <scope>NUCLEOTIDE SEQUENCE [LARGE SCALE GENOMIC DNA]</scope>
</reference>
<feature type="region of interest" description="Disordered" evidence="1">
    <location>
        <begin position="109"/>
        <end position="142"/>
    </location>
</feature>
<keyword evidence="2" id="KW-0812">Transmembrane</keyword>
<keyword evidence="2" id="KW-0472">Membrane</keyword>
<evidence type="ECO:0000313" key="4">
    <source>
        <dbReference type="Proteomes" id="UP000023152"/>
    </source>
</evidence>
<name>X6P016_RETFI</name>
<keyword evidence="4" id="KW-1185">Reference proteome</keyword>
<feature type="compositionally biased region" description="Basic and acidic residues" evidence="1">
    <location>
        <begin position="216"/>
        <end position="225"/>
    </location>
</feature>
<feature type="compositionally biased region" description="Basic and acidic residues" evidence="1">
    <location>
        <begin position="109"/>
        <end position="129"/>
    </location>
</feature>
<gene>
    <name evidence="3" type="ORF">RFI_05219</name>
</gene>
<comment type="caution">
    <text evidence="3">The sequence shown here is derived from an EMBL/GenBank/DDBJ whole genome shotgun (WGS) entry which is preliminary data.</text>
</comment>
<accession>X6P016</accession>
<evidence type="ECO:0000256" key="2">
    <source>
        <dbReference type="SAM" id="Phobius"/>
    </source>
</evidence>
<keyword evidence="2" id="KW-1133">Transmembrane helix</keyword>